<accession>A0A438MXI4</accession>
<feature type="region of interest" description="Disordered" evidence="1">
    <location>
        <begin position="134"/>
        <end position="154"/>
    </location>
</feature>
<name>A0A438MXI4_EXOME</name>
<protein>
    <submittedName>
        <fullName evidence="2">Uncharacterized protein</fullName>
    </submittedName>
</protein>
<comment type="caution">
    <text evidence="2">The sequence shown here is derived from an EMBL/GenBank/DDBJ whole genome shotgun (WGS) entry which is preliminary data.</text>
</comment>
<reference evidence="2 3" key="1">
    <citation type="submission" date="2017-03" db="EMBL/GenBank/DDBJ databases">
        <title>Genomes of endolithic fungi from Antarctica.</title>
        <authorList>
            <person name="Coleine C."/>
            <person name="Masonjones S."/>
            <person name="Stajich J.E."/>
        </authorList>
    </citation>
    <scope>NUCLEOTIDE SEQUENCE [LARGE SCALE GENOMIC DNA]</scope>
    <source>
        <strain evidence="2 3">CCFEE 6314</strain>
    </source>
</reference>
<evidence type="ECO:0000313" key="3">
    <source>
        <dbReference type="Proteomes" id="UP000288859"/>
    </source>
</evidence>
<evidence type="ECO:0000313" key="2">
    <source>
        <dbReference type="EMBL" id="RVX68470.1"/>
    </source>
</evidence>
<evidence type="ECO:0000256" key="1">
    <source>
        <dbReference type="SAM" id="MobiDB-lite"/>
    </source>
</evidence>
<gene>
    <name evidence="2" type="ORF">B0A52_07893</name>
</gene>
<proteinExistence type="predicted"/>
<organism evidence="2 3">
    <name type="scientific">Exophiala mesophila</name>
    <name type="common">Black yeast-like fungus</name>
    <dbReference type="NCBI Taxonomy" id="212818"/>
    <lineage>
        <taxon>Eukaryota</taxon>
        <taxon>Fungi</taxon>
        <taxon>Dikarya</taxon>
        <taxon>Ascomycota</taxon>
        <taxon>Pezizomycotina</taxon>
        <taxon>Eurotiomycetes</taxon>
        <taxon>Chaetothyriomycetidae</taxon>
        <taxon>Chaetothyriales</taxon>
        <taxon>Herpotrichiellaceae</taxon>
        <taxon>Exophiala</taxon>
    </lineage>
</organism>
<sequence>MLISRPGNHNLKIYELVAASIFGKGFGAAYLDRSDAKLINKRKKEDLNNMKIKDMVIAGVASTRRDPSKASKRGKVREPNAIALVGFGEQPGQFTWYDRSVVGAQFGSNRVDEEIRDFRLDAGQEEPVALMIRGSHPPHNLQRGNGNGPKPSTPTGVFFESHGRATNDELTSLMAKLQELSSRFEEMSRLSRRR</sequence>
<dbReference type="EMBL" id="NAJM01000037">
    <property type="protein sequence ID" value="RVX68470.1"/>
    <property type="molecule type" value="Genomic_DNA"/>
</dbReference>
<dbReference type="AlphaFoldDB" id="A0A438MXI4"/>
<dbReference type="Proteomes" id="UP000288859">
    <property type="component" value="Unassembled WGS sequence"/>
</dbReference>
<dbReference type="OrthoDB" id="3793347at2759"/>